<evidence type="ECO:0000256" key="11">
    <source>
        <dbReference type="ARBA" id="ARBA00044969"/>
    </source>
</evidence>
<evidence type="ECO:0000259" key="13">
    <source>
        <dbReference type="PROSITE" id="PS51193"/>
    </source>
</evidence>
<keyword evidence="6" id="KW-0067">ATP-binding</keyword>
<keyword evidence="2" id="KW-0479">Metal-binding</keyword>
<evidence type="ECO:0000256" key="6">
    <source>
        <dbReference type="ARBA" id="ARBA00022840"/>
    </source>
</evidence>
<keyword evidence="7" id="KW-0408">Iron</keyword>
<sequence length="658" mass="76706">MKVEDILGENGAIAKELDSYEERIQQIEMAKAIEDAIQEEEHLIVEAGTGIGKSLAYLIPFIYWAVEDKNRILISTYTKTLQEQLIKRDLPFLKDALKMDFDFALVVGGENYLCLRRLERARTYGLLDTKKEVNQLGKIFKIQPYLVRGLKSELDFEPLFKVWHRVCRNADLCMGKGCPQHSDCYYVKARKKMHKSQLLVLNHHLFFAHLASGEKVFPPFKGIVFDEAHNLEEVATSFLGIEVSNTEINFLLNSLSSSTTQKGLFFRVKDLKDQKRDLLEGLVKETKVANELFFSSLRDKLGKDNFKQRIREKRFVSNLLDNPLSRLTFGLNSLLDKEKDEEIKLEISSFLARCLEIKDNLRRVIEQEEKDYVYWVEAFPRRNITRYALHAAPINIAEELKRRLFDRVKVIILTSATLTTNRDFAFIRERIGLEEGRELLLDSSFDYLRQALVYMPSRMPDPWGETFKYFSQVSKEVKDILKVVKGYTFVLFTSFQMLDQIYEEIKEDESNLKILRQGDMPRYQLLEEFRRNKGSVLLGTNTFWQGVDVPGEALQCVIITKLPFAVPNEPIVEAKIEFLKTQNKNPFLHYQLPQAVILLKQGFGRLIRNRKDKGIVAILDPRLKTRHYGKMFFRSLPRCKITSNLDEVRQFMEEKLIF</sequence>
<dbReference type="InterPro" id="IPR027417">
    <property type="entry name" value="P-loop_NTPase"/>
</dbReference>
<dbReference type="SMART" id="SM00487">
    <property type="entry name" value="DEXDc"/>
    <property type="match status" value="1"/>
</dbReference>
<dbReference type="GO" id="GO:0006139">
    <property type="term" value="P:nucleobase-containing compound metabolic process"/>
    <property type="evidence" value="ECO:0007669"/>
    <property type="project" value="InterPro"/>
</dbReference>
<dbReference type="GO" id="GO:0005524">
    <property type="term" value="F:ATP binding"/>
    <property type="evidence" value="ECO:0007669"/>
    <property type="project" value="UniProtKB-KW"/>
</dbReference>
<dbReference type="PANTHER" id="PTHR11472">
    <property type="entry name" value="DNA REPAIR DEAD HELICASE RAD3/XP-D SUBFAMILY MEMBER"/>
    <property type="match status" value="1"/>
</dbReference>
<dbReference type="GO" id="GO:0046872">
    <property type="term" value="F:metal ion binding"/>
    <property type="evidence" value="ECO:0007669"/>
    <property type="project" value="UniProtKB-KW"/>
</dbReference>
<dbReference type="SUPFAM" id="SSF52540">
    <property type="entry name" value="P-loop containing nucleoside triphosphate hydrolases"/>
    <property type="match status" value="1"/>
</dbReference>
<reference evidence="14" key="1">
    <citation type="journal article" date="2015" name="Nature">
        <title>Complex archaea that bridge the gap between prokaryotes and eukaryotes.</title>
        <authorList>
            <person name="Spang A."/>
            <person name="Saw J.H."/>
            <person name="Jorgensen S.L."/>
            <person name="Zaremba-Niedzwiedzka K."/>
            <person name="Martijn J."/>
            <person name="Lind A.E."/>
            <person name="van Eijk R."/>
            <person name="Schleper C."/>
            <person name="Guy L."/>
            <person name="Ettema T.J."/>
        </authorList>
    </citation>
    <scope>NUCLEOTIDE SEQUENCE</scope>
</reference>
<keyword evidence="10" id="KW-0413">Isomerase</keyword>
<dbReference type="InterPro" id="IPR010614">
    <property type="entry name" value="RAD3-like_helicase_DEAD"/>
</dbReference>
<protein>
    <recommendedName>
        <fullName evidence="11">DNA 5'-3' helicase</fullName>
        <ecNumber evidence="11">5.6.2.3</ecNumber>
    </recommendedName>
</protein>
<dbReference type="InterPro" id="IPR014001">
    <property type="entry name" value="Helicase_ATP-bd"/>
</dbReference>
<evidence type="ECO:0000256" key="7">
    <source>
        <dbReference type="ARBA" id="ARBA00023004"/>
    </source>
</evidence>
<keyword evidence="9" id="KW-0238">DNA-binding</keyword>
<dbReference type="SMART" id="SM00491">
    <property type="entry name" value="HELICc2"/>
    <property type="match status" value="1"/>
</dbReference>
<evidence type="ECO:0000256" key="9">
    <source>
        <dbReference type="ARBA" id="ARBA00023125"/>
    </source>
</evidence>
<gene>
    <name evidence="14" type="ORF">LCGC14_0986930</name>
</gene>
<evidence type="ECO:0000256" key="3">
    <source>
        <dbReference type="ARBA" id="ARBA00022741"/>
    </source>
</evidence>
<keyword evidence="8" id="KW-0411">Iron-sulfur</keyword>
<keyword evidence="4" id="KW-0378">Hydrolase</keyword>
<keyword evidence="3" id="KW-0547">Nucleotide-binding</keyword>
<comment type="caution">
    <text evidence="14">The sequence shown here is derived from an EMBL/GenBank/DDBJ whole genome shotgun (WGS) entry which is preliminary data.</text>
</comment>
<comment type="catalytic activity">
    <reaction evidence="12">
        <text>ATP + H2O = ADP + phosphate + H(+)</text>
        <dbReference type="Rhea" id="RHEA:13065"/>
        <dbReference type="ChEBI" id="CHEBI:15377"/>
        <dbReference type="ChEBI" id="CHEBI:15378"/>
        <dbReference type="ChEBI" id="CHEBI:30616"/>
        <dbReference type="ChEBI" id="CHEBI:43474"/>
        <dbReference type="ChEBI" id="CHEBI:456216"/>
        <dbReference type="EC" id="5.6.2.3"/>
    </reaction>
</comment>
<evidence type="ECO:0000256" key="12">
    <source>
        <dbReference type="ARBA" id="ARBA00048954"/>
    </source>
</evidence>
<dbReference type="PANTHER" id="PTHR11472:SF34">
    <property type="entry name" value="REGULATOR OF TELOMERE ELONGATION HELICASE 1"/>
    <property type="match status" value="1"/>
</dbReference>
<dbReference type="PROSITE" id="PS51193">
    <property type="entry name" value="HELICASE_ATP_BIND_2"/>
    <property type="match status" value="1"/>
</dbReference>
<evidence type="ECO:0000256" key="2">
    <source>
        <dbReference type="ARBA" id="ARBA00022723"/>
    </source>
</evidence>
<evidence type="ECO:0000256" key="5">
    <source>
        <dbReference type="ARBA" id="ARBA00022806"/>
    </source>
</evidence>
<evidence type="ECO:0000256" key="8">
    <source>
        <dbReference type="ARBA" id="ARBA00023014"/>
    </source>
</evidence>
<dbReference type="GO" id="GO:0016818">
    <property type="term" value="F:hydrolase activity, acting on acid anhydrides, in phosphorus-containing anhydrides"/>
    <property type="evidence" value="ECO:0007669"/>
    <property type="project" value="InterPro"/>
</dbReference>
<dbReference type="GO" id="GO:0003677">
    <property type="term" value="F:DNA binding"/>
    <property type="evidence" value="ECO:0007669"/>
    <property type="project" value="UniProtKB-KW"/>
</dbReference>
<accession>A0A0F9NBK5</accession>
<dbReference type="InterPro" id="IPR011545">
    <property type="entry name" value="DEAD/DEAH_box_helicase_dom"/>
</dbReference>
<dbReference type="Gene3D" id="3.40.50.300">
    <property type="entry name" value="P-loop containing nucleotide triphosphate hydrolases"/>
    <property type="match status" value="2"/>
</dbReference>
<evidence type="ECO:0000256" key="10">
    <source>
        <dbReference type="ARBA" id="ARBA00023235"/>
    </source>
</evidence>
<dbReference type="Pfam" id="PF06733">
    <property type="entry name" value="DEAD_2"/>
    <property type="match status" value="1"/>
</dbReference>
<evidence type="ECO:0000313" key="14">
    <source>
        <dbReference type="EMBL" id="KKN15354.1"/>
    </source>
</evidence>
<feature type="domain" description="Helicase ATP-binding" evidence="13">
    <location>
        <begin position="12"/>
        <end position="278"/>
    </location>
</feature>
<dbReference type="InterPro" id="IPR006555">
    <property type="entry name" value="ATP-dep_Helicase_C"/>
</dbReference>
<evidence type="ECO:0000256" key="4">
    <source>
        <dbReference type="ARBA" id="ARBA00022801"/>
    </source>
</evidence>
<organism evidence="14">
    <name type="scientific">marine sediment metagenome</name>
    <dbReference type="NCBI Taxonomy" id="412755"/>
    <lineage>
        <taxon>unclassified sequences</taxon>
        <taxon>metagenomes</taxon>
        <taxon>ecological metagenomes</taxon>
    </lineage>
</organism>
<comment type="cofactor">
    <cofactor evidence="1">
        <name>[4Fe-4S] cluster</name>
        <dbReference type="ChEBI" id="CHEBI:49883"/>
    </cofactor>
</comment>
<dbReference type="GO" id="GO:0043139">
    <property type="term" value="F:5'-3' DNA helicase activity"/>
    <property type="evidence" value="ECO:0007669"/>
    <property type="project" value="UniProtKB-EC"/>
</dbReference>
<dbReference type="EMBL" id="LAZR01003721">
    <property type="protein sequence ID" value="KKN15354.1"/>
    <property type="molecule type" value="Genomic_DNA"/>
</dbReference>
<proteinExistence type="predicted"/>
<name>A0A0F9NBK5_9ZZZZ</name>
<dbReference type="GO" id="GO:0051536">
    <property type="term" value="F:iron-sulfur cluster binding"/>
    <property type="evidence" value="ECO:0007669"/>
    <property type="project" value="UniProtKB-KW"/>
</dbReference>
<dbReference type="Pfam" id="PF00270">
    <property type="entry name" value="DEAD"/>
    <property type="match status" value="1"/>
</dbReference>
<dbReference type="Pfam" id="PF13307">
    <property type="entry name" value="Helicase_C_2"/>
    <property type="match status" value="1"/>
</dbReference>
<dbReference type="AlphaFoldDB" id="A0A0F9NBK5"/>
<evidence type="ECO:0000256" key="1">
    <source>
        <dbReference type="ARBA" id="ARBA00001966"/>
    </source>
</evidence>
<dbReference type="FunFam" id="3.40.50.300:FF:000437">
    <property type="entry name" value="ATP-dependent DNA helicase DinG"/>
    <property type="match status" value="1"/>
</dbReference>
<keyword evidence="5" id="KW-0347">Helicase</keyword>
<dbReference type="InterPro" id="IPR014013">
    <property type="entry name" value="Helic_SF1/SF2_ATP-bd_DinG/Rad3"/>
</dbReference>
<dbReference type="EC" id="5.6.2.3" evidence="11"/>
<dbReference type="InterPro" id="IPR045028">
    <property type="entry name" value="DinG/Rad3-like"/>
</dbReference>